<dbReference type="Proteomes" id="UP000799771">
    <property type="component" value="Unassembled WGS sequence"/>
</dbReference>
<sequence>MQTTFSSITSVSSSSSKCYHLHSVAIHGEQVCNGDIKTLHHSTHYTHDSVAAPPLFQSACPCTAASINPALIPSLAQHLASPCPPIQWATAVTLFGRRLIGPADDWLGVAVRVPGGSGLWWET</sequence>
<dbReference type="GeneID" id="54402388"/>
<gene>
    <name evidence="1" type="ORF">P153DRAFT_11802</name>
</gene>
<evidence type="ECO:0000313" key="2">
    <source>
        <dbReference type="Proteomes" id="UP000799771"/>
    </source>
</evidence>
<reference evidence="1" key="1">
    <citation type="journal article" date="2020" name="Stud. Mycol.">
        <title>101 Dothideomycetes genomes: a test case for predicting lifestyles and emergence of pathogens.</title>
        <authorList>
            <person name="Haridas S."/>
            <person name="Albert R."/>
            <person name="Binder M."/>
            <person name="Bloem J."/>
            <person name="Labutti K."/>
            <person name="Salamov A."/>
            <person name="Andreopoulos B."/>
            <person name="Baker S."/>
            <person name="Barry K."/>
            <person name="Bills G."/>
            <person name="Bluhm B."/>
            <person name="Cannon C."/>
            <person name="Castanera R."/>
            <person name="Culley D."/>
            <person name="Daum C."/>
            <person name="Ezra D."/>
            <person name="Gonzalez J."/>
            <person name="Henrissat B."/>
            <person name="Kuo A."/>
            <person name="Liang C."/>
            <person name="Lipzen A."/>
            <person name="Lutzoni F."/>
            <person name="Magnuson J."/>
            <person name="Mondo S."/>
            <person name="Nolan M."/>
            <person name="Ohm R."/>
            <person name="Pangilinan J."/>
            <person name="Park H.-J."/>
            <person name="Ramirez L."/>
            <person name="Alfaro M."/>
            <person name="Sun H."/>
            <person name="Tritt A."/>
            <person name="Yoshinaga Y."/>
            <person name="Zwiers L.-H."/>
            <person name="Turgeon B."/>
            <person name="Goodwin S."/>
            <person name="Spatafora J."/>
            <person name="Crous P."/>
            <person name="Grigoriev I."/>
        </authorList>
    </citation>
    <scope>NUCLEOTIDE SEQUENCE</scope>
    <source>
        <strain evidence="1">CBS 119687</strain>
    </source>
</reference>
<evidence type="ECO:0000313" key="1">
    <source>
        <dbReference type="EMBL" id="KAF2134882.1"/>
    </source>
</evidence>
<proteinExistence type="predicted"/>
<name>A0A6A6ASB1_9PLEO</name>
<accession>A0A6A6ASB1</accession>
<keyword evidence="2" id="KW-1185">Reference proteome</keyword>
<dbReference type="AlphaFoldDB" id="A0A6A6ASB1"/>
<dbReference type="EMBL" id="ML977497">
    <property type="protein sequence ID" value="KAF2134882.1"/>
    <property type="molecule type" value="Genomic_DNA"/>
</dbReference>
<dbReference type="RefSeq" id="XP_033529269.1">
    <property type="nucleotide sequence ID" value="XM_033661956.1"/>
</dbReference>
<organism evidence="1 2">
    <name type="scientific">Dothidotthia symphoricarpi CBS 119687</name>
    <dbReference type="NCBI Taxonomy" id="1392245"/>
    <lineage>
        <taxon>Eukaryota</taxon>
        <taxon>Fungi</taxon>
        <taxon>Dikarya</taxon>
        <taxon>Ascomycota</taxon>
        <taxon>Pezizomycotina</taxon>
        <taxon>Dothideomycetes</taxon>
        <taxon>Pleosporomycetidae</taxon>
        <taxon>Pleosporales</taxon>
        <taxon>Dothidotthiaceae</taxon>
        <taxon>Dothidotthia</taxon>
    </lineage>
</organism>
<protein>
    <submittedName>
        <fullName evidence="1">Uncharacterized protein</fullName>
    </submittedName>
</protein>